<evidence type="ECO:0000256" key="3">
    <source>
        <dbReference type="ARBA" id="ARBA00023274"/>
    </source>
</evidence>
<reference evidence="5 6" key="1">
    <citation type="journal article" date="2015" name="Nature">
        <title>rRNA introns, odd ribosomes, and small enigmatic genomes across a large radiation of phyla.</title>
        <authorList>
            <person name="Brown C.T."/>
            <person name="Hug L.A."/>
            <person name="Thomas B.C."/>
            <person name="Sharon I."/>
            <person name="Castelle C.J."/>
            <person name="Singh A."/>
            <person name="Wilkins M.J."/>
            <person name="Williams K.H."/>
            <person name="Banfield J.F."/>
        </authorList>
    </citation>
    <scope>NUCLEOTIDE SEQUENCE [LARGE SCALE GENOMIC DNA]</scope>
</reference>
<dbReference type="InterPro" id="IPR001857">
    <property type="entry name" value="Ribosomal_bL19"/>
</dbReference>
<gene>
    <name evidence="5" type="ORF">US96_C0001G0008</name>
</gene>
<comment type="caution">
    <text evidence="5">The sequence shown here is derived from an EMBL/GenBank/DDBJ whole genome shotgun (WGS) entry which is preliminary data.</text>
</comment>
<name>A0A0G0KAQ2_9BACT</name>
<keyword evidence="3 4" id="KW-0687">Ribonucleoprotein</keyword>
<dbReference type="NCBIfam" id="TIGR01024">
    <property type="entry name" value="rplS_bact"/>
    <property type="match status" value="1"/>
</dbReference>
<dbReference type="GO" id="GO:0006412">
    <property type="term" value="P:translation"/>
    <property type="evidence" value="ECO:0007669"/>
    <property type="project" value="InterPro"/>
</dbReference>
<evidence type="ECO:0000256" key="4">
    <source>
        <dbReference type="RuleBase" id="RU000559"/>
    </source>
</evidence>
<dbReference type="PANTHER" id="PTHR15680">
    <property type="entry name" value="RIBOSOMAL PROTEIN L19"/>
    <property type="match status" value="1"/>
</dbReference>
<dbReference type="EMBL" id="LBUZ01000001">
    <property type="protein sequence ID" value="KKQ75932.1"/>
    <property type="molecule type" value="Genomic_DNA"/>
</dbReference>
<dbReference type="Proteomes" id="UP000034181">
    <property type="component" value="Unassembled WGS sequence"/>
</dbReference>
<accession>A0A0G0KAQ2</accession>
<dbReference type="Gene3D" id="2.30.30.790">
    <property type="match status" value="1"/>
</dbReference>
<protein>
    <recommendedName>
        <fullName evidence="4">50S ribosomal protein L19</fullName>
    </recommendedName>
</protein>
<evidence type="ECO:0000256" key="2">
    <source>
        <dbReference type="ARBA" id="ARBA00022980"/>
    </source>
</evidence>
<dbReference type="InterPro" id="IPR008991">
    <property type="entry name" value="Translation_prot_SH3-like_sf"/>
</dbReference>
<evidence type="ECO:0000313" key="6">
    <source>
        <dbReference type="Proteomes" id="UP000034181"/>
    </source>
</evidence>
<dbReference type="SUPFAM" id="SSF50104">
    <property type="entry name" value="Translation proteins SH3-like domain"/>
    <property type="match status" value="1"/>
</dbReference>
<organism evidence="5 6">
    <name type="scientific">Candidatus Woesebacteria bacterium GW2011_GWB1_38_5b</name>
    <dbReference type="NCBI Taxonomy" id="1618569"/>
    <lineage>
        <taxon>Bacteria</taxon>
        <taxon>Candidatus Woeseibacteriota</taxon>
    </lineage>
</organism>
<comment type="similarity">
    <text evidence="1 4">Belongs to the bacterial ribosomal protein bL19 family.</text>
</comment>
<dbReference type="GO" id="GO:0003735">
    <property type="term" value="F:structural constituent of ribosome"/>
    <property type="evidence" value="ECO:0007669"/>
    <property type="project" value="InterPro"/>
</dbReference>
<dbReference type="PANTHER" id="PTHR15680:SF9">
    <property type="entry name" value="LARGE RIBOSOMAL SUBUNIT PROTEIN BL19M"/>
    <property type="match status" value="1"/>
</dbReference>
<keyword evidence="2 5" id="KW-0689">Ribosomal protein</keyword>
<proteinExistence type="inferred from homology"/>
<dbReference type="Pfam" id="PF01245">
    <property type="entry name" value="Ribosomal_L19"/>
    <property type="match status" value="1"/>
</dbReference>
<dbReference type="PRINTS" id="PR00061">
    <property type="entry name" value="RIBOSOMALL19"/>
</dbReference>
<dbReference type="AlphaFoldDB" id="A0A0G0KAQ2"/>
<dbReference type="GO" id="GO:0022625">
    <property type="term" value="C:cytosolic large ribosomal subunit"/>
    <property type="evidence" value="ECO:0007669"/>
    <property type="project" value="TreeGrafter"/>
</dbReference>
<evidence type="ECO:0000256" key="1">
    <source>
        <dbReference type="ARBA" id="ARBA00005781"/>
    </source>
</evidence>
<comment type="function">
    <text evidence="4">This protein is located at the 30S-50S ribosomal subunit interface and may play a role in the structure and function of the aminoacyl-tRNA binding site.</text>
</comment>
<dbReference type="InterPro" id="IPR038657">
    <property type="entry name" value="Ribosomal_bL19_sf"/>
</dbReference>
<sequence length="118" mass="13336">MAIITTHNNIVFGVGDTVRVHQKIQEGEKSRVAVFEGMVIGIKGEAENKSFTVRRVGAQKIGIEQIFPLSSPRLEKIEVKRSGVRGVRQAKLYFIRDKSKREIEKIYSRAAKRGLVKK</sequence>
<evidence type="ECO:0000313" key="5">
    <source>
        <dbReference type="EMBL" id="KKQ75932.1"/>
    </source>
</evidence>